<comment type="caution">
    <text evidence="4">The sequence shown here is derived from an EMBL/GenBank/DDBJ whole genome shotgun (WGS) entry which is preliminary data.</text>
</comment>
<dbReference type="InterPro" id="IPR025326">
    <property type="entry name" value="DUF4232"/>
</dbReference>
<feature type="compositionally biased region" description="Low complexity" evidence="1">
    <location>
        <begin position="28"/>
        <end position="47"/>
    </location>
</feature>
<feature type="signal peptide" evidence="2">
    <location>
        <begin position="1"/>
        <end position="23"/>
    </location>
</feature>
<dbReference type="EMBL" id="JBBPIX010000023">
    <property type="protein sequence ID" value="MEK6467251.1"/>
    <property type="molecule type" value="Genomic_DNA"/>
</dbReference>
<evidence type="ECO:0000313" key="5">
    <source>
        <dbReference type="Proteomes" id="UP001367513"/>
    </source>
</evidence>
<feature type="domain" description="DUF4232" evidence="3">
    <location>
        <begin position="62"/>
        <end position="172"/>
    </location>
</feature>
<feature type="region of interest" description="Disordered" evidence="1">
    <location>
        <begin position="28"/>
        <end position="59"/>
    </location>
</feature>
<keyword evidence="5" id="KW-1185">Reference proteome</keyword>
<proteinExistence type="predicted"/>
<dbReference type="Proteomes" id="UP001367513">
    <property type="component" value="Unassembled WGS sequence"/>
</dbReference>
<keyword evidence="2" id="KW-0732">Signal</keyword>
<protein>
    <submittedName>
        <fullName evidence="4">DUF4232 domain-containing protein</fullName>
    </submittedName>
</protein>
<gene>
    <name evidence="4" type="ORF">WG925_26240</name>
</gene>
<feature type="chain" id="PRO_5045137836" evidence="2">
    <location>
        <begin position="24"/>
        <end position="194"/>
    </location>
</feature>
<evidence type="ECO:0000256" key="2">
    <source>
        <dbReference type="SAM" id="SignalP"/>
    </source>
</evidence>
<reference evidence="4 5" key="1">
    <citation type="submission" date="2024-03" db="EMBL/GenBank/DDBJ databases">
        <title>Draft genome sequence of Pseudonocardia carboxydivorans JCM 14827.</title>
        <authorList>
            <person name="Duangmal K."/>
        </authorList>
    </citation>
    <scope>NUCLEOTIDE SEQUENCE [LARGE SCALE GENOMIC DNA]</scope>
    <source>
        <strain evidence="4 5">JCM 14827</strain>
    </source>
</reference>
<name>A0ABU9ALI7_PSEA5</name>
<evidence type="ECO:0000259" key="3">
    <source>
        <dbReference type="Pfam" id="PF14016"/>
    </source>
</evidence>
<sequence length="194" mass="19703">MTSRRITLAAGLLLLLCAGCGGGGSTPAALSTAPAAAPTTTTSAQAAGPESSRPDAARVDRCTSGSLRASLGTTLGDNQKDTTIVWRNTSDAPCTMTGFGGVDLRGPDDPQFGPSYSLPRAGEEPTAVVVKPGGTAHTVITWLPGDSWTPTDIVVTAPDETTSTTLKWDQGPVSRQDGATRPGTYIHPVAPGSV</sequence>
<dbReference type="Pfam" id="PF14016">
    <property type="entry name" value="DUF4232"/>
    <property type="match status" value="1"/>
</dbReference>
<evidence type="ECO:0000313" key="4">
    <source>
        <dbReference type="EMBL" id="MEK6467251.1"/>
    </source>
</evidence>
<accession>A0ABU9ALI7</accession>
<dbReference type="RefSeq" id="WP_346103968.1">
    <property type="nucleotide sequence ID" value="NZ_BAAAOD010000028.1"/>
</dbReference>
<organism evidence="4 5">
    <name type="scientific">Pseudonocardia alni subsp. carboxydivorans</name>
    <dbReference type="NCBI Taxonomy" id="415010"/>
    <lineage>
        <taxon>Bacteria</taxon>
        <taxon>Bacillati</taxon>
        <taxon>Actinomycetota</taxon>
        <taxon>Actinomycetes</taxon>
        <taxon>Pseudonocardiales</taxon>
        <taxon>Pseudonocardiaceae</taxon>
        <taxon>Pseudonocardia</taxon>
    </lineage>
</organism>
<evidence type="ECO:0000256" key="1">
    <source>
        <dbReference type="SAM" id="MobiDB-lite"/>
    </source>
</evidence>